<sequence length="106" mass="11775">MYWLRLGSLRYPQRQGLCSLILRQHKLEGGVKVVIAGMHTFISMGLHVTAFAVCASLKSTANTTMANRAAKGTVFIFNFFNRRREKEREGDYGAFGQGGVTFIDVG</sequence>
<organism evidence="1 2">
    <name type="scientific">Morella rubra</name>
    <name type="common">Chinese bayberry</name>
    <dbReference type="NCBI Taxonomy" id="262757"/>
    <lineage>
        <taxon>Eukaryota</taxon>
        <taxon>Viridiplantae</taxon>
        <taxon>Streptophyta</taxon>
        <taxon>Embryophyta</taxon>
        <taxon>Tracheophyta</taxon>
        <taxon>Spermatophyta</taxon>
        <taxon>Magnoliopsida</taxon>
        <taxon>eudicotyledons</taxon>
        <taxon>Gunneridae</taxon>
        <taxon>Pentapetalae</taxon>
        <taxon>rosids</taxon>
        <taxon>fabids</taxon>
        <taxon>Fagales</taxon>
        <taxon>Myricaceae</taxon>
        <taxon>Morella</taxon>
    </lineage>
</organism>
<proteinExistence type="predicted"/>
<keyword evidence="2" id="KW-1185">Reference proteome</keyword>
<reference evidence="1 2" key="1">
    <citation type="journal article" date="2019" name="Plant Biotechnol. J.">
        <title>The red bayberry genome and genetic basis of sex determination.</title>
        <authorList>
            <person name="Jia H.M."/>
            <person name="Jia H.J."/>
            <person name="Cai Q.L."/>
            <person name="Wang Y."/>
            <person name="Zhao H.B."/>
            <person name="Yang W.F."/>
            <person name="Wang G.Y."/>
            <person name="Li Y.H."/>
            <person name="Zhan D.L."/>
            <person name="Shen Y.T."/>
            <person name="Niu Q.F."/>
            <person name="Chang L."/>
            <person name="Qiu J."/>
            <person name="Zhao L."/>
            <person name="Xie H.B."/>
            <person name="Fu W.Y."/>
            <person name="Jin J."/>
            <person name="Li X.W."/>
            <person name="Jiao Y."/>
            <person name="Zhou C.C."/>
            <person name="Tu T."/>
            <person name="Chai C.Y."/>
            <person name="Gao J.L."/>
            <person name="Fan L.J."/>
            <person name="van de Weg E."/>
            <person name="Wang J.Y."/>
            <person name="Gao Z.S."/>
        </authorList>
    </citation>
    <scope>NUCLEOTIDE SEQUENCE [LARGE SCALE GENOMIC DNA]</scope>
    <source>
        <tissue evidence="1">Leaves</tissue>
    </source>
</reference>
<name>A0A6A1VHF3_9ROSI</name>
<evidence type="ECO:0000313" key="2">
    <source>
        <dbReference type="Proteomes" id="UP000516437"/>
    </source>
</evidence>
<accession>A0A6A1VHF3</accession>
<dbReference type="EMBL" id="RXIC02000024">
    <property type="protein sequence ID" value="KAB1211238.1"/>
    <property type="molecule type" value="Genomic_DNA"/>
</dbReference>
<gene>
    <name evidence="1" type="ORF">CJ030_MR6G021572</name>
</gene>
<evidence type="ECO:0000313" key="1">
    <source>
        <dbReference type="EMBL" id="KAB1211238.1"/>
    </source>
</evidence>
<dbReference type="AlphaFoldDB" id="A0A6A1VHF3"/>
<protein>
    <submittedName>
        <fullName evidence="1">Uncharacterized protein</fullName>
    </submittedName>
</protein>
<dbReference type="Proteomes" id="UP000516437">
    <property type="component" value="Chromosome 6"/>
</dbReference>
<comment type="caution">
    <text evidence="1">The sequence shown here is derived from an EMBL/GenBank/DDBJ whole genome shotgun (WGS) entry which is preliminary data.</text>
</comment>
<dbReference type="OrthoDB" id="1746041at2759"/>